<name>A0A5B0MHS9_PUCGR</name>
<feature type="chain" id="PRO_5022659095" evidence="1">
    <location>
        <begin position="22"/>
        <end position="291"/>
    </location>
</feature>
<evidence type="ECO:0000256" key="1">
    <source>
        <dbReference type="SAM" id="SignalP"/>
    </source>
</evidence>
<dbReference type="EMBL" id="VSWC01000157">
    <property type="protein sequence ID" value="KAA1075320.1"/>
    <property type="molecule type" value="Genomic_DNA"/>
</dbReference>
<reference evidence="2 3" key="1">
    <citation type="submission" date="2019-05" db="EMBL/GenBank/DDBJ databases">
        <title>Emergence of the Ug99 lineage of the wheat stem rust pathogen through somatic hybridization.</title>
        <authorList>
            <person name="Li F."/>
            <person name="Upadhyaya N.M."/>
            <person name="Sperschneider J."/>
            <person name="Matny O."/>
            <person name="Nguyen-Phuc H."/>
            <person name="Mago R."/>
            <person name="Raley C."/>
            <person name="Miller M.E."/>
            <person name="Silverstein K.A.T."/>
            <person name="Henningsen E."/>
            <person name="Hirsch C.D."/>
            <person name="Visser B."/>
            <person name="Pretorius Z.A."/>
            <person name="Steffenson B.J."/>
            <person name="Schwessinger B."/>
            <person name="Dodds P.N."/>
            <person name="Figueroa M."/>
        </authorList>
    </citation>
    <scope>NUCLEOTIDE SEQUENCE [LARGE SCALE GENOMIC DNA]</scope>
    <source>
        <strain evidence="2">21-0</strain>
    </source>
</reference>
<keyword evidence="3" id="KW-1185">Reference proteome</keyword>
<comment type="caution">
    <text evidence="2">The sequence shown here is derived from an EMBL/GenBank/DDBJ whole genome shotgun (WGS) entry which is preliminary data.</text>
</comment>
<proteinExistence type="predicted"/>
<accession>A0A5B0MHS9</accession>
<protein>
    <submittedName>
        <fullName evidence="2">Uncharacterized protein</fullName>
    </submittedName>
</protein>
<keyword evidence="1" id="KW-0732">Signal</keyword>
<sequence>MRLNHRSYLFLPLLLIQPSAALLNSLKGFSKSCAIKQSASKGDAGEILAPKELHAQIISGSEDASHSQEAHKRDLGAVIHQKVNAVLEDLIRKKLKNKEHLSGESSEVSKESESVCKMMNKIFEAQVFFNLSDYCESMKDSEDYVFHGESLPTEFFDTIEKLGGYHHYDSSTTPAERNSAIKNFNYQFRQAFLGRFPTLGAEGVTTEKGSPVQIDLAAHIQHIEYLLRVFKSLKPRDQFDLVMISQGSPDSMVEFKRREELGKAPRAIWSRSWSQKLMDAKDEVLDSVITG</sequence>
<organism evidence="2 3">
    <name type="scientific">Puccinia graminis f. sp. tritici</name>
    <dbReference type="NCBI Taxonomy" id="56615"/>
    <lineage>
        <taxon>Eukaryota</taxon>
        <taxon>Fungi</taxon>
        <taxon>Dikarya</taxon>
        <taxon>Basidiomycota</taxon>
        <taxon>Pucciniomycotina</taxon>
        <taxon>Pucciniomycetes</taxon>
        <taxon>Pucciniales</taxon>
        <taxon>Pucciniaceae</taxon>
        <taxon>Puccinia</taxon>
    </lineage>
</organism>
<evidence type="ECO:0000313" key="2">
    <source>
        <dbReference type="EMBL" id="KAA1075320.1"/>
    </source>
</evidence>
<feature type="signal peptide" evidence="1">
    <location>
        <begin position="1"/>
        <end position="21"/>
    </location>
</feature>
<dbReference type="AlphaFoldDB" id="A0A5B0MHS9"/>
<gene>
    <name evidence="2" type="ORF">PGT21_033619</name>
</gene>
<dbReference type="Proteomes" id="UP000324748">
    <property type="component" value="Unassembled WGS sequence"/>
</dbReference>
<evidence type="ECO:0000313" key="3">
    <source>
        <dbReference type="Proteomes" id="UP000324748"/>
    </source>
</evidence>